<feature type="binding site" evidence="10">
    <location>
        <position position="74"/>
    </location>
    <ligand>
        <name>pyridoxal 5'-phosphate</name>
        <dbReference type="ChEBI" id="CHEBI:597326"/>
    </ligand>
</feature>
<dbReference type="EC" id="2.5.1.47" evidence="4 12"/>
<feature type="binding site" evidence="10">
    <location>
        <position position="266"/>
    </location>
    <ligand>
        <name>pyridoxal 5'-phosphate</name>
        <dbReference type="ChEBI" id="CHEBI:597326"/>
    </ligand>
</feature>
<protein>
    <recommendedName>
        <fullName evidence="4 12">Cysteine synthase</fullName>
        <ecNumber evidence="4 12">2.5.1.47</ecNumber>
    </recommendedName>
</protein>
<evidence type="ECO:0000259" key="13">
    <source>
        <dbReference type="Pfam" id="PF00291"/>
    </source>
</evidence>
<dbReference type="STRING" id="1842532.A7E78_03600"/>
<dbReference type="NCBIfam" id="TIGR01139">
    <property type="entry name" value="cysK"/>
    <property type="match status" value="1"/>
</dbReference>
<dbReference type="SUPFAM" id="SSF53686">
    <property type="entry name" value="Tryptophan synthase beta subunit-like PLP-dependent enzymes"/>
    <property type="match status" value="1"/>
</dbReference>
<evidence type="ECO:0000256" key="9">
    <source>
        <dbReference type="ARBA" id="ARBA00047931"/>
    </source>
</evidence>
<dbReference type="KEGG" id="pef:A7E78_03600"/>
<evidence type="ECO:0000256" key="1">
    <source>
        <dbReference type="ARBA" id="ARBA00001933"/>
    </source>
</evidence>
<comment type="cofactor">
    <cofactor evidence="1 10 12">
        <name>pyridoxal 5'-phosphate</name>
        <dbReference type="ChEBI" id="CHEBI:597326"/>
    </cofactor>
</comment>
<evidence type="ECO:0000256" key="7">
    <source>
        <dbReference type="ARBA" id="ARBA00022898"/>
    </source>
</evidence>
<comment type="pathway">
    <text evidence="2">Amino-acid biosynthesis; L-cysteine biosynthesis; L-cysteine from L-serine: step 2/2.</text>
</comment>
<dbReference type="InterPro" id="IPR005856">
    <property type="entry name" value="Cys_synth"/>
</dbReference>
<evidence type="ECO:0000256" key="8">
    <source>
        <dbReference type="ARBA" id="ARBA00023192"/>
    </source>
</evidence>
<feature type="domain" description="Tryptophan synthase beta chain-like PALP" evidence="13">
    <location>
        <begin position="7"/>
        <end position="294"/>
    </location>
</feature>
<accession>A0A1L3GM18</accession>
<dbReference type="InterPro" id="IPR001216">
    <property type="entry name" value="P-phosphate_BS"/>
</dbReference>
<dbReference type="GO" id="GO:0004124">
    <property type="term" value="F:cysteine synthase activity"/>
    <property type="evidence" value="ECO:0007669"/>
    <property type="project" value="UniProtKB-UniRule"/>
</dbReference>
<evidence type="ECO:0000313" key="14">
    <source>
        <dbReference type="EMBL" id="APG26996.1"/>
    </source>
</evidence>
<dbReference type="InterPro" id="IPR001926">
    <property type="entry name" value="TrpB-like_PALP"/>
</dbReference>
<evidence type="ECO:0000256" key="12">
    <source>
        <dbReference type="RuleBase" id="RU003985"/>
    </source>
</evidence>
<keyword evidence="6 12" id="KW-0808">Transferase</keyword>
<proteinExistence type="inferred from homology"/>
<dbReference type="AlphaFoldDB" id="A0A1L3GM18"/>
<evidence type="ECO:0000256" key="3">
    <source>
        <dbReference type="ARBA" id="ARBA00007103"/>
    </source>
</evidence>
<dbReference type="UniPathway" id="UPA00136">
    <property type="reaction ID" value="UER00200"/>
</dbReference>
<dbReference type="EMBL" id="CP015519">
    <property type="protein sequence ID" value="APG26996.1"/>
    <property type="molecule type" value="Genomic_DNA"/>
</dbReference>
<keyword evidence="8 12" id="KW-0198">Cysteine biosynthesis</keyword>
<gene>
    <name evidence="14" type="ORF">A7E78_03600</name>
</gene>
<dbReference type="PANTHER" id="PTHR10314">
    <property type="entry name" value="CYSTATHIONINE BETA-SYNTHASE"/>
    <property type="match status" value="1"/>
</dbReference>
<keyword evidence="15" id="KW-1185">Reference proteome</keyword>
<evidence type="ECO:0000256" key="2">
    <source>
        <dbReference type="ARBA" id="ARBA00004962"/>
    </source>
</evidence>
<dbReference type="GO" id="GO:0006535">
    <property type="term" value="P:cysteine biosynthetic process from serine"/>
    <property type="evidence" value="ECO:0007669"/>
    <property type="project" value="UniProtKB-UniRule"/>
</dbReference>
<name>A0A1L3GM18_9BACT</name>
<evidence type="ECO:0000256" key="5">
    <source>
        <dbReference type="ARBA" id="ARBA00022605"/>
    </source>
</evidence>
<dbReference type="GO" id="GO:0005737">
    <property type="term" value="C:cytoplasm"/>
    <property type="evidence" value="ECO:0007669"/>
    <property type="project" value="UniProtKB-ARBA"/>
</dbReference>
<dbReference type="Pfam" id="PF00291">
    <property type="entry name" value="PALP"/>
    <property type="match status" value="1"/>
</dbReference>
<dbReference type="CDD" id="cd01561">
    <property type="entry name" value="CBS_like"/>
    <property type="match status" value="1"/>
</dbReference>
<dbReference type="InterPro" id="IPR036052">
    <property type="entry name" value="TrpB-like_PALP_sf"/>
</dbReference>
<dbReference type="InterPro" id="IPR050214">
    <property type="entry name" value="Cys_Synth/Cystath_Beta-Synth"/>
</dbReference>
<dbReference type="PROSITE" id="PS00901">
    <property type="entry name" value="CYS_SYNTHASE"/>
    <property type="match status" value="1"/>
</dbReference>
<organism evidence="14 15">
    <name type="scientific">Syntrophotalea acetylenivorans</name>
    <dbReference type="NCBI Taxonomy" id="1842532"/>
    <lineage>
        <taxon>Bacteria</taxon>
        <taxon>Pseudomonadati</taxon>
        <taxon>Thermodesulfobacteriota</taxon>
        <taxon>Desulfuromonadia</taxon>
        <taxon>Desulfuromonadales</taxon>
        <taxon>Syntrophotaleaceae</taxon>
        <taxon>Syntrophotalea</taxon>
    </lineage>
</organism>
<dbReference type="NCBIfam" id="TIGR01136">
    <property type="entry name" value="cysKM"/>
    <property type="match status" value="1"/>
</dbReference>
<feature type="modified residue" description="N6-(pyridoxal phosphate)lysine" evidence="11">
    <location>
        <position position="44"/>
    </location>
</feature>
<reference evidence="14 15" key="1">
    <citation type="journal article" date="2017" name="Genome Announc.">
        <title>Complete Genome Sequences of Two Acetylene-Fermenting Pelobacter acetylenicus Strains.</title>
        <authorList>
            <person name="Sutton J.M."/>
            <person name="Baesman S.M."/>
            <person name="Fierst J.L."/>
            <person name="Poret-Peterson A.T."/>
            <person name="Oremland R.S."/>
            <person name="Dunlap D.S."/>
            <person name="Akob D.M."/>
        </authorList>
    </citation>
    <scope>NUCLEOTIDE SEQUENCE [LARGE SCALE GENOMIC DNA]</scope>
    <source>
        <strain evidence="14 15">SFB93</strain>
    </source>
</reference>
<dbReference type="FunFam" id="3.40.50.1100:FF:000067">
    <property type="entry name" value="Cysteine synthase"/>
    <property type="match status" value="1"/>
</dbReference>
<evidence type="ECO:0000256" key="11">
    <source>
        <dbReference type="PIRSR" id="PIRSR605856-51"/>
    </source>
</evidence>
<comment type="catalytic activity">
    <reaction evidence="9 12">
        <text>O-acetyl-L-serine + hydrogen sulfide = L-cysteine + acetate</text>
        <dbReference type="Rhea" id="RHEA:14829"/>
        <dbReference type="ChEBI" id="CHEBI:29919"/>
        <dbReference type="ChEBI" id="CHEBI:30089"/>
        <dbReference type="ChEBI" id="CHEBI:35235"/>
        <dbReference type="ChEBI" id="CHEBI:58340"/>
        <dbReference type="EC" id="2.5.1.47"/>
    </reaction>
</comment>
<evidence type="ECO:0000256" key="4">
    <source>
        <dbReference type="ARBA" id="ARBA00012681"/>
    </source>
</evidence>
<dbReference type="Gene3D" id="3.40.50.1100">
    <property type="match status" value="2"/>
</dbReference>
<evidence type="ECO:0000313" key="15">
    <source>
        <dbReference type="Proteomes" id="UP000182517"/>
    </source>
</evidence>
<comment type="similarity">
    <text evidence="3 12">Belongs to the cysteine synthase/cystathionine beta-synthase family.</text>
</comment>
<sequence length="306" mass="32423">MKIYDSVTELIGGTPLVRLGTINSKGYGEVLAKLEYFNPGGSVKDRIGLSMIEDAESRGVLKKGAVIIEPTSGNTGLALALVAAARGYKLILTMPESMSVERRNLLKQYGAKVVLTPRTKGMTGAIKEAMELAAKTPDAVILQQFSNPANPAVHRRTTAEEIWNDTDGLVDVVVAGVGTGGTITGIGEALKERNPQIRMVAVEPVESAILSGGVPGQHKLQGIGAGFVPEVLNRTIIDEVVTIEAEQAFATARDLARTEGLLVGISAGAAVHAALQLAQREEMKDKRIVVILPDTGERYLSTELFG</sequence>
<evidence type="ECO:0000256" key="6">
    <source>
        <dbReference type="ARBA" id="ARBA00022679"/>
    </source>
</evidence>
<evidence type="ECO:0000256" key="10">
    <source>
        <dbReference type="PIRSR" id="PIRSR605856-50"/>
    </source>
</evidence>
<keyword evidence="5 12" id="KW-0028">Amino-acid biosynthesis</keyword>
<dbReference type="RefSeq" id="WP_072282957.1">
    <property type="nucleotide sequence ID" value="NZ_CP015519.1"/>
</dbReference>
<dbReference type="Proteomes" id="UP000182517">
    <property type="component" value="Chromosome"/>
</dbReference>
<keyword evidence="7 10" id="KW-0663">Pyridoxal phosphate</keyword>
<feature type="binding site" evidence="10">
    <location>
        <begin position="178"/>
        <end position="182"/>
    </location>
    <ligand>
        <name>pyridoxal 5'-phosphate</name>
        <dbReference type="ChEBI" id="CHEBI:597326"/>
    </ligand>
</feature>
<dbReference type="InterPro" id="IPR005859">
    <property type="entry name" value="CysK"/>
</dbReference>
<dbReference type="OrthoDB" id="9815130at2"/>